<dbReference type="GO" id="GO:0008270">
    <property type="term" value="F:zinc ion binding"/>
    <property type="evidence" value="ECO:0007669"/>
    <property type="project" value="UniProtKB-UniRule"/>
</dbReference>
<comment type="subunit">
    <text evidence="3">Interacts with GyrB.</text>
</comment>
<dbReference type="EMBL" id="VJOO01000026">
    <property type="protein sequence ID" value="TSE35457.1"/>
    <property type="molecule type" value="Genomic_DNA"/>
</dbReference>
<comment type="caution">
    <text evidence="5">The sequence shown here is derived from an EMBL/GenBank/DDBJ whole genome shotgun (WGS) entry which is preliminary data.</text>
</comment>
<feature type="region of interest" description="Disordered" evidence="4">
    <location>
        <begin position="52"/>
        <end position="74"/>
    </location>
</feature>
<feature type="binding site" evidence="3">
    <location>
        <position position="41"/>
    </location>
    <ligand>
        <name>Zn(2+)</name>
        <dbReference type="ChEBI" id="CHEBI:29105"/>
    </ligand>
</feature>
<dbReference type="PANTHER" id="PTHR36150">
    <property type="entry name" value="DNA GYRASE INHIBITOR YACG"/>
    <property type="match status" value="1"/>
</dbReference>
<reference evidence="5 6" key="1">
    <citation type="submission" date="2019-07" db="EMBL/GenBank/DDBJ databases">
        <title>Tepidimonas fonticaldi AT-A2 draft genome.</title>
        <authorList>
            <person name="Da Costa M.S."/>
            <person name="Froufe H.J.C."/>
            <person name="Egas C."/>
            <person name="Albuquerque L."/>
        </authorList>
    </citation>
    <scope>NUCLEOTIDE SEQUENCE [LARGE SCALE GENOMIC DNA]</scope>
    <source>
        <strain evidence="5 6">AT-A2</strain>
    </source>
</reference>
<feature type="binding site" evidence="3">
    <location>
        <position position="18"/>
    </location>
    <ligand>
        <name>Zn(2+)</name>
        <dbReference type="ChEBI" id="CHEBI:29105"/>
    </ligand>
</feature>
<dbReference type="Gene3D" id="3.30.50.10">
    <property type="entry name" value="Erythroid Transcription Factor GATA-1, subunit A"/>
    <property type="match status" value="1"/>
</dbReference>
<dbReference type="GO" id="GO:0008657">
    <property type="term" value="F:DNA topoisomerase type II (double strand cut, ATP-hydrolyzing) inhibitor activity"/>
    <property type="evidence" value="ECO:0007669"/>
    <property type="project" value="UniProtKB-UniRule"/>
</dbReference>
<dbReference type="Pfam" id="PF03884">
    <property type="entry name" value="YacG"/>
    <property type="match status" value="1"/>
</dbReference>
<evidence type="ECO:0000313" key="6">
    <source>
        <dbReference type="Proteomes" id="UP000316388"/>
    </source>
</evidence>
<evidence type="ECO:0000256" key="4">
    <source>
        <dbReference type="SAM" id="MobiDB-lite"/>
    </source>
</evidence>
<organism evidence="5 6">
    <name type="scientific">Tepidimonas fonticaldi</name>
    <dbReference type="NCBI Taxonomy" id="1101373"/>
    <lineage>
        <taxon>Bacteria</taxon>
        <taxon>Pseudomonadati</taxon>
        <taxon>Pseudomonadota</taxon>
        <taxon>Betaproteobacteria</taxon>
        <taxon>Burkholderiales</taxon>
        <taxon>Tepidimonas</taxon>
    </lineage>
</organism>
<proteinExistence type="inferred from homology"/>
<dbReference type="HAMAP" id="MF_00649">
    <property type="entry name" value="DNA_gyrase_inhibitor_YacG"/>
    <property type="match status" value="1"/>
</dbReference>
<comment type="cofactor">
    <cofactor evidence="3">
        <name>Zn(2+)</name>
        <dbReference type="ChEBI" id="CHEBI:29105"/>
    </cofactor>
    <text evidence="3">Binds 1 zinc ion.</text>
</comment>
<dbReference type="SUPFAM" id="SSF57716">
    <property type="entry name" value="Glucocorticoid receptor-like (DNA-binding domain)"/>
    <property type="match status" value="1"/>
</dbReference>
<keyword evidence="2 3" id="KW-0862">Zinc</keyword>
<feature type="binding site" evidence="3">
    <location>
        <position position="37"/>
    </location>
    <ligand>
        <name>Zn(2+)</name>
        <dbReference type="ChEBI" id="CHEBI:29105"/>
    </ligand>
</feature>
<evidence type="ECO:0000256" key="1">
    <source>
        <dbReference type="ARBA" id="ARBA00022723"/>
    </source>
</evidence>
<evidence type="ECO:0000256" key="2">
    <source>
        <dbReference type="ARBA" id="ARBA00022833"/>
    </source>
</evidence>
<dbReference type="Proteomes" id="UP000316388">
    <property type="component" value="Unassembled WGS sequence"/>
</dbReference>
<comment type="similarity">
    <text evidence="3">Belongs to the DNA gyrase inhibitor YacG family.</text>
</comment>
<dbReference type="PANTHER" id="PTHR36150:SF1">
    <property type="entry name" value="DNA GYRASE INHIBITOR YACG"/>
    <property type="match status" value="1"/>
</dbReference>
<dbReference type="GO" id="GO:0006355">
    <property type="term" value="P:regulation of DNA-templated transcription"/>
    <property type="evidence" value="ECO:0007669"/>
    <property type="project" value="InterPro"/>
</dbReference>
<keyword evidence="1 3" id="KW-0479">Metal-binding</keyword>
<dbReference type="InterPro" id="IPR005584">
    <property type="entry name" value="DNA_gyrase_inhibitor_YacG"/>
</dbReference>
<gene>
    <name evidence="3 5" type="primary">yacG</name>
    <name evidence="5" type="ORF">Tfont_02285</name>
</gene>
<feature type="binding site" evidence="3">
    <location>
        <position position="21"/>
    </location>
    <ligand>
        <name>Zn(2+)</name>
        <dbReference type="ChEBI" id="CHEBI:29105"/>
    </ligand>
</feature>
<sequence length="74" mass="8016">MPASAPMTQPFAARTVTCPACGGPSRYAPDNPWRPFCSERCKQLDLGAWASERFRVPDPTPPDPGELSDGRIPS</sequence>
<name>A0A554XHZ5_9BURK</name>
<dbReference type="AlphaFoldDB" id="A0A554XHZ5"/>
<accession>A0A554XHZ5</accession>
<comment type="function">
    <text evidence="3">Inhibits all the catalytic activities of DNA gyrase by preventing its interaction with DNA. Acts by binding directly to the C-terminal domain of GyrB, which probably disrupts DNA binding by the gyrase.</text>
</comment>
<evidence type="ECO:0000313" key="5">
    <source>
        <dbReference type="EMBL" id="TSE35457.1"/>
    </source>
</evidence>
<dbReference type="InterPro" id="IPR013088">
    <property type="entry name" value="Znf_NHR/GATA"/>
</dbReference>
<protein>
    <recommendedName>
        <fullName evidence="3">DNA gyrase inhibitor YacG</fullName>
    </recommendedName>
</protein>
<evidence type="ECO:0000256" key="3">
    <source>
        <dbReference type="HAMAP-Rule" id="MF_00649"/>
    </source>
</evidence>